<protein>
    <submittedName>
        <fullName evidence="1">Uncharacterized protein</fullName>
    </submittedName>
</protein>
<dbReference type="EMBL" id="FWZB01000036">
    <property type="protein sequence ID" value="SMD94102.1"/>
    <property type="molecule type" value="Genomic_DNA"/>
</dbReference>
<evidence type="ECO:0000313" key="2">
    <source>
        <dbReference type="Proteomes" id="UP000194499"/>
    </source>
</evidence>
<accession>A0A1Y5ZEB4</accession>
<gene>
    <name evidence="1" type="ORF">BACERE00191_01986</name>
</gene>
<reference evidence="2" key="1">
    <citation type="submission" date="2017-04" db="EMBL/GenBank/DDBJ databases">
        <authorList>
            <person name="Criscuolo A."/>
        </authorList>
    </citation>
    <scope>NUCLEOTIDE SEQUENCE [LARGE SCALE GENOMIC DNA]</scope>
</reference>
<evidence type="ECO:0000313" key="1">
    <source>
        <dbReference type="EMBL" id="SMD94102.1"/>
    </source>
</evidence>
<dbReference type="AlphaFoldDB" id="A0A1Y5ZEB4"/>
<organism evidence="1 2">
    <name type="scientific">Bacillus pacificus</name>
    <dbReference type="NCBI Taxonomy" id="2026187"/>
    <lineage>
        <taxon>Bacteria</taxon>
        <taxon>Bacillati</taxon>
        <taxon>Bacillota</taxon>
        <taxon>Bacilli</taxon>
        <taxon>Bacillales</taxon>
        <taxon>Bacillaceae</taxon>
        <taxon>Bacillus</taxon>
        <taxon>Bacillus cereus group</taxon>
    </lineage>
</organism>
<sequence length="277" mass="31735">MFTSIPSEAEITYLPGHIVTYSKDGQQLDKFKVDAHGFNLDFISEDRAIVHFASDRGEKSVSGMFEINGKGKWRLKISESDVESEKRNVFGAGLNDVSLPNFRLKRTDKKKYELENRNSKIELKFSAAIYEAYETPEHNLVLRIGTRLVSFYNMNLEKTLEVKEQESIQSMTLGSSSLVVVTKTEVKSYNYQGEVLWRYSPLPKAFESRVIWIPNKNIYLWVVSNNLETIVAAIHENGNVLKSHSFNKNSYHHSILVYPEECCFVAQTNEVIKGYSI</sequence>
<name>A0A1Y5ZEB4_9BACI</name>
<dbReference type="RefSeq" id="WP_258959474.1">
    <property type="nucleotide sequence ID" value="NZ_FWZB01000036.1"/>
</dbReference>
<dbReference type="Proteomes" id="UP000194499">
    <property type="component" value="Unassembled WGS sequence"/>
</dbReference>
<proteinExistence type="predicted"/>